<evidence type="ECO:0000313" key="4">
    <source>
        <dbReference type="Proteomes" id="UP001172102"/>
    </source>
</evidence>
<sequence length="199" mass="20898">MESQPVLEVPEGQDDEVPLDPDEGGVVPAETEAGGIRSERSVVIGRTWPDAMVALARTPVAEKLADGLRGLVILVGVSSLVLASGVVVVRGLVAYQGTGRQAGAGHVAVSTVELAVTVLVVFLVYLAAVGLAAFWFVVVRRLPPGAAVTRTKVKWMAQSMRESSGREVDLAYLGASWGELWADLSEAKPVTLRSVAEVV</sequence>
<keyword evidence="2" id="KW-1133">Transmembrane helix</keyword>
<dbReference type="Proteomes" id="UP001172102">
    <property type="component" value="Unassembled WGS sequence"/>
</dbReference>
<name>A0AA40DLJ4_9PEZI</name>
<evidence type="ECO:0000313" key="3">
    <source>
        <dbReference type="EMBL" id="KAK0705711.1"/>
    </source>
</evidence>
<evidence type="ECO:0000256" key="1">
    <source>
        <dbReference type="SAM" id="MobiDB-lite"/>
    </source>
</evidence>
<reference evidence="3" key="1">
    <citation type="submission" date="2023-06" db="EMBL/GenBank/DDBJ databases">
        <title>Genome-scale phylogeny and comparative genomics of the fungal order Sordariales.</title>
        <authorList>
            <consortium name="Lawrence Berkeley National Laboratory"/>
            <person name="Hensen N."/>
            <person name="Bonometti L."/>
            <person name="Westerberg I."/>
            <person name="Brannstrom I.O."/>
            <person name="Guillou S."/>
            <person name="Cros-Aarteil S."/>
            <person name="Calhoun S."/>
            <person name="Haridas S."/>
            <person name="Kuo A."/>
            <person name="Mondo S."/>
            <person name="Pangilinan J."/>
            <person name="Riley R."/>
            <person name="Labutti K."/>
            <person name="Andreopoulos B."/>
            <person name="Lipzen A."/>
            <person name="Chen C."/>
            <person name="Yanf M."/>
            <person name="Daum C."/>
            <person name="Ng V."/>
            <person name="Clum A."/>
            <person name="Steindorff A."/>
            <person name="Ohm R."/>
            <person name="Martin F."/>
            <person name="Silar P."/>
            <person name="Natvig D."/>
            <person name="Lalanne C."/>
            <person name="Gautier V."/>
            <person name="Ament-Velasquez S.L."/>
            <person name="Kruys A."/>
            <person name="Hutchinson M.I."/>
            <person name="Powell A.J."/>
            <person name="Barry K."/>
            <person name="Miller A.N."/>
            <person name="Grigoriev I.V."/>
            <person name="Debuchy R."/>
            <person name="Gladieux P."/>
            <person name="Thoren M.H."/>
            <person name="Johannesson H."/>
        </authorList>
    </citation>
    <scope>NUCLEOTIDE SEQUENCE</scope>
    <source>
        <strain evidence="3">SMH4607-1</strain>
    </source>
</reference>
<feature type="compositionally biased region" description="Acidic residues" evidence="1">
    <location>
        <begin position="11"/>
        <end position="23"/>
    </location>
</feature>
<dbReference type="EMBL" id="JAUKUA010000007">
    <property type="protein sequence ID" value="KAK0705711.1"/>
    <property type="molecule type" value="Genomic_DNA"/>
</dbReference>
<gene>
    <name evidence="3" type="ORF">B0H67DRAFT_650016</name>
</gene>
<comment type="caution">
    <text evidence="3">The sequence shown here is derived from an EMBL/GenBank/DDBJ whole genome shotgun (WGS) entry which is preliminary data.</text>
</comment>
<feature type="region of interest" description="Disordered" evidence="1">
    <location>
        <begin position="1"/>
        <end position="29"/>
    </location>
</feature>
<evidence type="ECO:0000256" key="2">
    <source>
        <dbReference type="SAM" id="Phobius"/>
    </source>
</evidence>
<proteinExistence type="predicted"/>
<dbReference type="AlphaFoldDB" id="A0AA40DLJ4"/>
<feature type="transmembrane region" description="Helical" evidence="2">
    <location>
        <begin position="114"/>
        <end position="138"/>
    </location>
</feature>
<keyword evidence="2" id="KW-0472">Membrane</keyword>
<organism evidence="3 4">
    <name type="scientific">Lasiosphaeris hirsuta</name>
    <dbReference type="NCBI Taxonomy" id="260670"/>
    <lineage>
        <taxon>Eukaryota</taxon>
        <taxon>Fungi</taxon>
        <taxon>Dikarya</taxon>
        <taxon>Ascomycota</taxon>
        <taxon>Pezizomycotina</taxon>
        <taxon>Sordariomycetes</taxon>
        <taxon>Sordariomycetidae</taxon>
        <taxon>Sordariales</taxon>
        <taxon>Lasiosphaeriaceae</taxon>
        <taxon>Lasiosphaeris</taxon>
    </lineage>
</organism>
<protein>
    <submittedName>
        <fullName evidence="3">Uncharacterized protein</fullName>
    </submittedName>
</protein>
<keyword evidence="4" id="KW-1185">Reference proteome</keyword>
<accession>A0AA40DLJ4</accession>
<feature type="transmembrane region" description="Helical" evidence="2">
    <location>
        <begin position="71"/>
        <end position="94"/>
    </location>
</feature>
<keyword evidence="2" id="KW-0812">Transmembrane</keyword>